<dbReference type="GO" id="GO:0005975">
    <property type="term" value="P:carbohydrate metabolic process"/>
    <property type="evidence" value="ECO:0007669"/>
    <property type="project" value="InterPro"/>
</dbReference>
<dbReference type="EMBL" id="LAPV01000139">
    <property type="protein sequence ID" value="KKC32257.1"/>
    <property type="molecule type" value="Genomic_DNA"/>
</dbReference>
<dbReference type="EMBL" id="FOMB01000040">
    <property type="protein sequence ID" value="SFD32223.1"/>
    <property type="molecule type" value="Genomic_DNA"/>
</dbReference>
<organism evidence="2 4">
    <name type="scientific">Devosia psychrophila</name>
    <dbReference type="NCBI Taxonomy" id="728005"/>
    <lineage>
        <taxon>Bacteria</taxon>
        <taxon>Pseudomonadati</taxon>
        <taxon>Pseudomonadota</taxon>
        <taxon>Alphaproteobacteria</taxon>
        <taxon>Hyphomicrobiales</taxon>
        <taxon>Devosiaceae</taxon>
        <taxon>Devosia</taxon>
    </lineage>
</organism>
<dbReference type="PATRIC" id="fig|728005.3.peg.1190"/>
<proteinExistence type="predicted"/>
<gene>
    <name evidence="2" type="ORF">SAMN04488059_14010</name>
    <name evidence="1" type="ORF">WH91_14995</name>
</gene>
<dbReference type="STRING" id="728005.SAMN04488059_14010"/>
<dbReference type="Proteomes" id="UP000033519">
    <property type="component" value="Unassembled WGS sequence"/>
</dbReference>
<evidence type="ECO:0000313" key="3">
    <source>
        <dbReference type="Proteomes" id="UP000033519"/>
    </source>
</evidence>
<dbReference type="GO" id="GO:0003824">
    <property type="term" value="F:catalytic activity"/>
    <property type="evidence" value="ECO:0007669"/>
    <property type="project" value="InterPro"/>
</dbReference>
<accession>A0A0F5PU83</accession>
<sequence length="325" mass="35324">MIQHNLKWSHGKATVLSTAAMLADCTFELGHGSFSPFARAPWMGTIDDPRVIGHLRELGGDFVGIPFGTGGNDKHVPADWAPLMQIPASYPIHGPAADEEWAIVQADDNTITLRFDYADPSSVSHLVRTIAARPSAPALDFTLSVYARRAARISVGLHPIFRLPDHTGDMTLDAEFAFGLTHPRQTLPGQVQEFHDLAVVPQGNVHVDLAHPPLPQPNLNVQLCGMRGPLTATYHTQRAGFVLDWERTLLPSLQIWHTDRGVDVPPWNGQYRGLGLEPIAAAFDLHDDASVGPNPINARGVATSIAIHPDAPTFIWHAVTAFSTS</sequence>
<evidence type="ECO:0000313" key="1">
    <source>
        <dbReference type="EMBL" id="KKC32257.1"/>
    </source>
</evidence>
<dbReference type="InterPro" id="IPR011013">
    <property type="entry name" value="Gal_mutarotase_sf_dom"/>
</dbReference>
<name>A0A0F5PU83_9HYPH</name>
<keyword evidence="3" id="KW-1185">Reference proteome</keyword>
<dbReference type="RefSeq" id="WP_046171814.1">
    <property type="nucleotide sequence ID" value="NZ_FOMB01000040.1"/>
</dbReference>
<reference evidence="2 4" key="2">
    <citation type="submission" date="2016-10" db="EMBL/GenBank/DDBJ databases">
        <authorList>
            <person name="de Groot N.N."/>
        </authorList>
    </citation>
    <scope>NUCLEOTIDE SEQUENCE [LARGE SCALE GENOMIC DNA]</scope>
    <source>
        <strain evidence="2 4">CGMCC 1.10210</strain>
    </source>
</reference>
<dbReference type="GO" id="GO:0030246">
    <property type="term" value="F:carbohydrate binding"/>
    <property type="evidence" value="ECO:0007669"/>
    <property type="project" value="InterPro"/>
</dbReference>
<evidence type="ECO:0000313" key="4">
    <source>
        <dbReference type="Proteomes" id="UP000182258"/>
    </source>
</evidence>
<reference evidence="1 3" key="1">
    <citation type="submission" date="2015-03" db="EMBL/GenBank/DDBJ databases">
        <authorList>
            <person name="Lepp D."/>
            <person name="Hassan Y.I."/>
            <person name="Li X.-Z."/>
            <person name="Zhou T."/>
        </authorList>
    </citation>
    <scope>NUCLEOTIDE SEQUENCE [LARGE SCALE GENOMIC DNA]</scope>
    <source>
        <strain evidence="1 3">Cr7-05</strain>
    </source>
</reference>
<dbReference type="SUPFAM" id="SSF74650">
    <property type="entry name" value="Galactose mutarotase-like"/>
    <property type="match status" value="1"/>
</dbReference>
<dbReference type="AlphaFoldDB" id="A0A0F5PU83"/>
<dbReference type="OrthoDB" id="7335506at2"/>
<dbReference type="InterPro" id="IPR014718">
    <property type="entry name" value="GH-type_carb-bd"/>
</dbReference>
<evidence type="ECO:0000313" key="2">
    <source>
        <dbReference type="EMBL" id="SFD32223.1"/>
    </source>
</evidence>
<dbReference type="Gene3D" id="2.70.98.10">
    <property type="match status" value="1"/>
</dbReference>
<dbReference type="Proteomes" id="UP000182258">
    <property type="component" value="Unassembled WGS sequence"/>
</dbReference>
<protein>
    <submittedName>
        <fullName evidence="2">Galactose mutarotase</fullName>
    </submittedName>
</protein>